<dbReference type="EMBL" id="AB362339">
    <property type="protein sequence ID" value="BAG14311.1"/>
    <property type="molecule type" value="Genomic_DNA"/>
</dbReference>
<evidence type="ECO:0000313" key="3">
    <source>
        <dbReference type="EMBL" id="BAG14311.1"/>
    </source>
</evidence>
<dbReference type="InterPro" id="IPR011060">
    <property type="entry name" value="RibuloseP-bd_barrel"/>
</dbReference>
<dbReference type="InterPro" id="IPR001754">
    <property type="entry name" value="OMPdeCOase_dom"/>
</dbReference>
<dbReference type="SUPFAM" id="SSF51366">
    <property type="entry name" value="Ribulose-phoshate binding barrel"/>
    <property type="match status" value="1"/>
</dbReference>
<dbReference type="GO" id="GO:0006207">
    <property type="term" value="P:'de novo' pyrimidine nucleobase biosynthetic process"/>
    <property type="evidence" value="ECO:0007669"/>
    <property type="project" value="InterPro"/>
</dbReference>
<evidence type="ECO:0000256" key="1">
    <source>
        <dbReference type="ARBA" id="ARBA00023239"/>
    </source>
</evidence>
<dbReference type="SMART" id="SM00934">
    <property type="entry name" value="OMPdecase"/>
    <property type="match status" value="1"/>
</dbReference>
<feature type="domain" description="Orotidine 5'-phosphate decarboxylase" evidence="2">
    <location>
        <begin position="2"/>
        <end position="202"/>
    </location>
</feature>
<dbReference type="InterPro" id="IPR013785">
    <property type="entry name" value="Aldolase_TIM"/>
</dbReference>
<reference evidence="3" key="1">
    <citation type="journal article" date="2008" name="Int. J. Food Microbiol.">
        <title>Analysis of a 30 kbp plasmid encoding histidine decarboxylase gene in Tetragenococcus halophilus isolated from fish sauce.</title>
        <authorList>
            <person name="Satomi M."/>
            <person name="Furushita M."/>
            <person name="Oikawa H."/>
            <person name="Yoshikawa-Takahashi M."/>
            <person name="Yano Y."/>
        </authorList>
    </citation>
    <scope>NUCLEOTIDE SEQUENCE</scope>
    <source>
        <strain evidence="3">H</strain>
        <plasmid evidence="3">pHDC</plasmid>
    </source>
</reference>
<organism evidence="3">
    <name type="scientific">Tetragenococcus halophilus</name>
    <name type="common">Pediococcus halophilus</name>
    <dbReference type="NCBI Taxonomy" id="51669"/>
    <lineage>
        <taxon>Bacteria</taxon>
        <taxon>Bacillati</taxon>
        <taxon>Bacillota</taxon>
        <taxon>Bacilli</taxon>
        <taxon>Lactobacillales</taxon>
        <taxon>Enterococcaceae</taxon>
        <taxon>Tetragenococcus</taxon>
    </lineage>
</organism>
<evidence type="ECO:0000259" key="2">
    <source>
        <dbReference type="SMART" id="SM00934"/>
    </source>
</evidence>
<dbReference type="Pfam" id="PF00215">
    <property type="entry name" value="OMPdecase"/>
    <property type="match status" value="1"/>
</dbReference>
<accession>B1B5H6</accession>
<dbReference type="PANTHER" id="PTHR35039">
    <property type="entry name" value="3-KETO-L-GULONATE-6-PHOSPHATE DECARBOXYLASE SGBH-RELATED"/>
    <property type="match status" value="1"/>
</dbReference>
<sequence length="207" mass="22443">MKLQAAIDRVSLEEAKKIAYELDGIVDIIELGTSIIKDYGLETLKAQNIKLENSELLLDLKTNDEGKYEFEKGFETSADILTVMGGSAIDTIEQTYAVSQAANKDILIDLIETNDDKIDKMSNCKNAIFGLHHSKDSAESFDAVASVAQFAQKHPNIQRIAVAGGIDKEQAKKIAQQGIATTIIVGGKIAGASDPVKAAKEFMEVIR</sequence>
<dbReference type="PANTHER" id="PTHR35039:SF3">
    <property type="entry name" value="3-KETO-L-GULONATE-6-PHOSPHATE DECARBOXYLASE SGBH-RELATED"/>
    <property type="match status" value="1"/>
</dbReference>
<geneLocation type="plasmid" evidence="3">
    <name>pHDC</name>
</geneLocation>
<keyword evidence="3" id="KW-0614">Plasmid</keyword>
<name>B1B5H6_TETHA</name>
<dbReference type="GO" id="GO:0019854">
    <property type="term" value="P:L-ascorbic acid catabolic process"/>
    <property type="evidence" value="ECO:0007669"/>
    <property type="project" value="TreeGrafter"/>
</dbReference>
<keyword evidence="1" id="KW-0456">Lyase</keyword>
<dbReference type="Gene3D" id="3.20.20.70">
    <property type="entry name" value="Aldolase class I"/>
    <property type="match status" value="1"/>
</dbReference>
<proteinExistence type="predicted"/>
<dbReference type="GO" id="GO:0033982">
    <property type="term" value="F:3-dehydro-L-gulonate-6-phosphate decarboxylase activity"/>
    <property type="evidence" value="ECO:0007669"/>
    <property type="project" value="TreeGrafter"/>
</dbReference>
<protein>
    <submittedName>
        <fullName evidence="3">Orotidine 5'-phosphate decarboxylase</fullName>
    </submittedName>
</protein>
<dbReference type="RefSeq" id="WP_012345021.1">
    <property type="nucleotide sequence ID" value="NC_010523.1"/>
</dbReference>
<dbReference type="AlphaFoldDB" id="B1B5H6"/>
<dbReference type="GO" id="GO:0004590">
    <property type="term" value="F:orotidine-5'-phosphate decarboxylase activity"/>
    <property type="evidence" value="ECO:0007669"/>
    <property type="project" value="InterPro"/>
</dbReference>